<comment type="similarity">
    <text evidence="4 6">Belongs to the GART family.</text>
</comment>
<dbReference type="InterPro" id="IPR001555">
    <property type="entry name" value="GART_AS"/>
</dbReference>
<dbReference type="GO" id="GO:0004644">
    <property type="term" value="F:phosphoribosylglycinamide formyltransferase activity"/>
    <property type="evidence" value="ECO:0007669"/>
    <property type="project" value="UniProtKB-UniRule"/>
</dbReference>
<dbReference type="FunFam" id="3.40.50.170:FF:000007">
    <property type="entry name" value="Phosphoribosylglycinamide formyltransferase"/>
    <property type="match status" value="1"/>
</dbReference>
<evidence type="ECO:0000256" key="4">
    <source>
        <dbReference type="ARBA" id="ARBA00038440"/>
    </source>
</evidence>
<dbReference type="UniPathway" id="UPA00074">
    <property type="reaction ID" value="UER00126"/>
</dbReference>
<feature type="site" description="Raises pKa of active site His" evidence="6">
    <location>
        <position position="150"/>
    </location>
</feature>
<dbReference type="EC" id="2.1.2.2" evidence="6"/>
<feature type="domain" description="Formyl transferase N-terminal" evidence="7">
    <location>
        <begin position="10"/>
        <end position="187"/>
    </location>
</feature>
<organism evidence="8 9">
    <name type="scientific">Sumerlaea chitinivorans</name>
    <dbReference type="NCBI Taxonomy" id="2250252"/>
    <lineage>
        <taxon>Bacteria</taxon>
        <taxon>Candidatus Sumerlaeota</taxon>
        <taxon>Candidatus Sumerlaeia</taxon>
        <taxon>Candidatus Sumerlaeales</taxon>
        <taxon>Candidatus Sumerlaeaceae</taxon>
        <taxon>Candidatus Sumerlaea</taxon>
    </lineage>
</organism>
<feature type="binding site" evidence="6">
    <location>
        <begin position="16"/>
        <end position="18"/>
    </location>
    <ligand>
        <name>N(1)-(5-phospho-beta-D-ribosyl)glycinamide</name>
        <dbReference type="ChEBI" id="CHEBI:143788"/>
    </ligand>
</feature>
<evidence type="ECO:0000259" key="7">
    <source>
        <dbReference type="Pfam" id="PF00551"/>
    </source>
</evidence>
<dbReference type="KEGG" id="schv:BRCON_0640"/>
<evidence type="ECO:0000256" key="5">
    <source>
        <dbReference type="ARBA" id="ARBA00047664"/>
    </source>
</evidence>
<dbReference type="InterPro" id="IPR002376">
    <property type="entry name" value="Formyl_transf_N"/>
</dbReference>
<gene>
    <name evidence="6" type="primary">purN</name>
    <name evidence="8" type="ORF">BRCON_0640</name>
</gene>
<evidence type="ECO:0000256" key="6">
    <source>
        <dbReference type="HAMAP-Rule" id="MF_01930"/>
    </source>
</evidence>
<comment type="function">
    <text evidence="6">Catalyzes the transfer of a formyl group from 10-formyltetrahydrofolate to 5-phospho-ribosyl-glycinamide (GAR), producing 5-phospho-ribosyl-N-formylglycinamide (FGAR) and tetrahydrofolate.</text>
</comment>
<feature type="binding site" evidence="6">
    <location>
        <position position="70"/>
    </location>
    <ligand>
        <name>(6R)-10-formyltetrahydrofolate</name>
        <dbReference type="ChEBI" id="CHEBI:195366"/>
    </ligand>
</feature>
<evidence type="ECO:0000313" key="9">
    <source>
        <dbReference type="Proteomes" id="UP000262583"/>
    </source>
</evidence>
<name>A0A2Z4Y2H6_SUMC1</name>
<dbReference type="PANTHER" id="PTHR43369:SF2">
    <property type="entry name" value="PHOSPHORIBOSYLGLYCINAMIDE FORMYLTRANSFERASE"/>
    <property type="match status" value="1"/>
</dbReference>
<dbReference type="HAMAP" id="MF_01930">
    <property type="entry name" value="PurN"/>
    <property type="match status" value="1"/>
</dbReference>
<dbReference type="GO" id="GO:0005829">
    <property type="term" value="C:cytosol"/>
    <property type="evidence" value="ECO:0007669"/>
    <property type="project" value="TreeGrafter"/>
</dbReference>
<keyword evidence="2 6" id="KW-0808">Transferase</keyword>
<comment type="catalytic activity">
    <reaction evidence="5 6">
        <text>N(1)-(5-phospho-beta-D-ribosyl)glycinamide + (6R)-10-formyltetrahydrofolate = N(2)-formyl-N(1)-(5-phospho-beta-D-ribosyl)glycinamide + (6S)-5,6,7,8-tetrahydrofolate + H(+)</text>
        <dbReference type="Rhea" id="RHEA:15053"/>
        <dbReference type="ChEBI" id="CHEBI:15378"/>
        <dbReference type="ChEBI" id="CHEBI:57453"/>
        <dbReference type="ChEBI" id="CHEBI:143788"/>
        <dbReference type="ChEBI" id="CHEBI:147286"/>
        <dbReference type="ChEBI" id="CHEBI:195366"/>
        <dbReference type="EC" id="2.1.2.2"/>
    </reaction>
</comment>
<dbReference type="GO" id="GO:0006189">
    <property type="term" value="P:'de novo' IMP biosynthetic process"/>
    <property type="evidence" value="ECO:0007669"/>
    <property type="project" value="UniProtKB-UniRule"/>
</dbReference>
<dbReference type="SUPFAM" id="SSF53328">
    <property type="entry name" value="Formyltransferase"/>
    <property type="match status" value="1"/>
</dbReference>
<evidence type="ECO:0000313" key="8">
    <source>
        <dbReference type="EMBL" id="AXA35417.1"/>
    </source>
</evidence>
<evidence type="ECO:0000256" key="3">
    <source>
        <dbReference type="ARBA" id="ARBA00022755"/>
    </source>
</evidence>
<dbReference type="EMBL" id="CP030759">
    <property type="protein sequence ID" value="AXA35417.1"/>
    <property type="molecule type" value="Genomic_DNA"/>
</dbReference>
<accession>A0A2Z4Y2H6</accession>
<dbReference type="PANTHER" id="PTHR43369">
    <property type="entry name" value="PHOSPHORIBOSYLGLYCINAMIDE FORMYLTRANSFERASE"/>
    <property type="match status" value="1"/>
</dbReference>
<dbReference type="PROSITE" id="PS00373">
    <property type="entry name" value="GART"/>
    <property type="match status" value="1"/>
</dbReference>
<keyword evidence="3 6" id="KW-0658">Purine biosynthesis</keyword>
<evidence type="ECO:0000256" key="2">
    <source>
        <dbReference type="ARBA" id="ARBA00022679"/>
    </source>
</evidence>
<dbReference type="Gene3D" id="3.40.50.170">
    <property type="entry name" value="Formyl transferase, N-terminal domain"/>
    <property type="match status" value="1"/>
</dbReference>
<dbReference type="Pfam" id="PF00551">
    <property type="entry name" value="Formyl_trans_N"/>
    <property type="match status" value="1"/>
</dbReference>
<comment type="pathway">
    <text evidence="1 6">Purine metabolism; IMP biosynthesis via de novo pathway; N(2)-formyl-N(1)-(5-phospho-D-ribosyl)glycinamide from N(1)-(5-phospho-D-ribosyl)glycinamide (10-formyl THF route): step 1/1.</text>
</comment>
<evidence type="ECO:0000256" key="1">
    <source>
        <dbReference type="ARBA" id="ARBA00005054"/>
    </source>
</evidence>
<dbReference type="InterPro" id="IPR004607">
    <property type="entry name" value="GART"/>
</dbReference>
<dbReference type="InterPro" id="IPR036477">
    <property type="entry name" value="Formyl_transf_N_sf"/>
</dbReference>
<dbReference type="NCBIfam" id="TIGR00639">
    <property type="entry name" value="PurN"/>
    <property type="match status" value="1"/>
</dbReference>
<sequence length="217" mass="24021">MEVKPILLGVLASGRGSNFEAILRKQSYGYFARAQVACLIVNNADAGAIAIAKQYGVPHHVVLQREFPSKDAYEVEIVRLLKSYGVEYVILAGYMRIVGPPLLEAYPQRILNIHPALLPSFPGLHAQRQALEYGVKISGCTVHFVDAGVDSGPIIVQRAVPVLPGDTEETLSARILEQEHIAYSEAIKMVTEEPWEIRGRVVHFPQREPRESEGKKV</sequence>
<proteinExistence type="inferred from homology"/>
<feature type="active site" description="Proton donor" evidence="6">
    <location>
        <position position="114"/>
    </location>
</feature>
<protein>
    <recommendedName>
        <fullName evidence="6">Phosphoribosylglycinamide formyltransferase</fullName>
        <ecNumber evidence="6">2.1.2.2</ecNumber>
    </recommendedName>
    <alternativeName>
        <fullName evidence="6">5'-phosphoribosylglycinamide transformylase</fullName>
    </alternativeName>
    <alternativeName>
        <fullName evidence="6">GAR transformylase</fullName>
        <shortName evidence="6">GART</shortName>
    </alternativeName>
</protein>
<reference evidence="8 9" key="1">
    <citation type="submission" date="2018-05" db="EMBL/GenBank/DDBJ databases">
        <title>A metagenomic window into the 2 km-deep terrestrial subsurface aquifer revealed taxonomically and functionally diverse microbial community comprising novel uncultured bacterial lineages.</title>
        <authorList>
            <person name="Kadnikov V.V."/>
            <person name="Mardanov A.V."/>
            <person name="Beletsky A.V."/>
            <person name="Banks D."/>
            <person name="Pimenov N.V."/>
            <person name="Frank Y.A."/>
            <person name="Karnachuk O.V."/>
            <person name="Ravin N.V."/>
        </authorList>
    </citation>
    <scope>NUCLEOTIDE SEQUENCE [LARGE SCALE GENOMIC DNA]</scope>
    <source>
        <strain evidence="8">BY</strain>
    </source>
</reference>
<dbReference type="Proteomes" id="UP000262583">
    <property type="component" value="Chromosome"/>
</dbReference>
<feature type="binding site" evidence="6">
    <location>
        <position position="112"/>
    </location>
    <ligand>
        <name>(6R)-10-formyltetrahydrofolate</name>
        <dbReference type="ChEBI" id="CHEBI:195366"/>
    </ligand>
</feature>
<dbReference type="AlphaFoldDB" id="A0A2Z4Y2H6"/>
<dbReference type="CDD" id="cd08645">
    <property type="entry name" value="FMT_core_GART"/>
    <property type="match status" value="1"/>
</dbReference>
<feature type="binding site" evidence="6">
    <location>
        <begin position="95"/>
        <end position="98"/>
    </location>
    <ligand>
        <name>(6R)-10-formyltetrahydrofolate</name>
        <dbReference type="ChEBI" id="CHEBI:195366"/>
    </ligand>
</feature>